<dbReference type="EMBL" id="JACIEP010000023">
    <property type="protein sequence ID" value="MBB4038133.1"/>
    <property type="molecule type" value="Genomic_DNA"/>
</dbReference>
<dbReference type="Pfam" id="PF13385">
    <property type="entry name" value="Laminin_G_3"/>
    <property type="match status" value="1"/>
</dbReference>
<dbReference type="RefSeq" id="WP_183308946.1">
    <property type="nucleotide sequence ID" value="NZ_JACIEP010000023.1"/>
</dbReference>
<dbReference type="InterPro" id="IPR013320">
    <property type="entry name" value="ConA-like_dom_sf"/>
</dbReference>
<keyword evidence="1" id="KW-0732">Signal</keyword>
<dbReference type="PROSITE" id="PS51257">
    <property type="entry name" value="PROKAR_LIPOPROTEIN"/>
    <property type="match status" value="1"/>
</dbReference>
<evidence type="ECO:0000313" key="2">
    <source>
        <dbReference type="EMBL" id="MBB4038133.1"/>
    </source>
</evidence>
<sequence length="365" mass="40516">MKKNKIFSTLLIFALVLSSTLFIGCSNDDKEEFVPGDTAVLKNELAAGYDSIAKATSAEYKQETIDRFKTKLDIIQEVVDNGNISAQEVVNMRIHLQEALERFLNDKMIGIPEENLLAGWSFDEGTGTSLVGDGVKALTATLKPGPSEIFSTSVLPEFVDDGVNKALYFKSGAHLEVQNYNPSDFLGKKLSIAVWLKPEVIKGGNYIVSLNYWNNWKFQIQEQGKAFFTIKSQAGFTDADNEADLSVSIGSWKHIVVVLDLESSKLSFYINGLLTKEWTSTGKPNLVGSQSAPYVSPLGTQLPLMIGAATTYAEAKASWDWSGWDTPTSWDHFQGMMDEIKFYNTALLSGQVQWLYNQEVEKLKQ</sequence>
<dbReference type="SUPFAM" id="SSF49899">
    <property type="entry name" value="Concanavalin A-like lectins/glucanases"/>
    <property type="match status" value="1"/>
</dbReference>
<keyword evidence="3" id="KW-1185">Reference proteome</keyword>
<dbReference type="GO" id="GO:0005975">
    <property type="term" value="P:carbohydrate metabolic process"/>
    <property type="evidence" value="ECO:0007669"/>
    <property type="project" value="UniProtKB-ARBA"/>
</dbReference>
<feature type="signal peptide" evidence="1">
    <location>
        <begin position="1"/>
        <end position="23"/>
    </location>
</feature>
<dbReference type="GO" id="GO:0004553">
    <property type="term" value="F:hydrolase activity, hydrolyzing O-glycosyl compounds"/>
    <property type="evidence" value="ECO:0007669"/>
    <property type="project" value="UniProtKB-ARBA"/>
</dbReference>
<evidence type="ECO:0000313" key="3">
    <source>
        <dbReference type="Proteomes" id="UP000555103"/>
    </source>
</evidence>
<evidence type="ECO:0000256" key="1">
    <source>
        <dbReference type="SAM" id="SignalP"/>
    </source>
</evidence>
<protein>
    <submittedName>
        <fullName evidence="2">Outer membrane murein-binding lipoprotein Lpp</fullName>
    </submittedName>
</protein>
<proteinExistence type="predicted"/>
<dbReference type="Gene3D" id="2.60.120.200">
    <property type="match status" value="1"/>
</dbReference>
<keyword evidence="2" id="KW-0449">Lipoprotein</keyword>
<gene>
    <name evidence="2" type="ORF">GGR21_004062</name>
</gene>
<comment type="caution">
    <text evidence="2">The sequence shown here is derived from an EMBL/GenBank/DDBJ whole genome shotgun (WGS) entry which is preliminary data.</text>
</comment>
<feature type="chain" id="PRO_5032361386" evidence="1">
    <location>
        <begin position="24"/>
        <end position="365"/>
    </location>
</feature>
<reference evidence="2 3" key="1">
    <citation type="submission" date="2020-08" db="EMBL/GenBank/DDBJ databases">
        <title>Genomic Encyclopedia of Type Strains, Phase IV (KMG-IV): sequencing the most valuable type-strain genomes for metagenomic binning, comparative biology and taxonomic classification.</title>
        <authorList>
            <person name="Goeker M."/>
        </authorList>
    </citation>
    <scope>NUCLEOTIDE SEQUENCE [LARGE SCALE GENOMIC DNA]</scope>
    <source>
        <strain evidence="2 3">DSM 104969</strain>
    </source>
</reference>
<name>A0A840D1D7_9BACT</name>
<organism evidence="2 3">
    <name type="scientific">Dysgonomonas hofstadii</name>
    <dbReference type="NCBI Taxonomy" id="637886"/>
    <lineage>
        <taxon>Bacteria</taxon>
        <taxon>Pseudomonadati</taxon>
        <taxon>Bacteroidota</taxon>
        <taxon>Bacteroidia</taxon>
        <taxon>Bacteroidales</taxon>
        <taxon>Dysgonomonadaceae</taxon>
        <taxon>Dysgonomonas</taxon>
    </lineage>
</organism>
<accession>A0A840D1D7</accession>
<dbReference type="AlphaFoldDB" id="A0A840D1D7"/>
<dbReference type="Proteomes" id="UP000555103">
    <property type="component" value="Unassembled WGS sequence"/>
</dbReference>